<proteinExistence type="predicted"/>
<keyword evidence="2" id="KW-1185">Reference proteome</keyword>
<reference evidence="2" key="1">
    <citation type="submission" date="2017-05" db="EMBL/GenBank/DDBJ databases">
        <title>Improved OligoMM genomes.</title>
        <authorList>
            <person name="Garzetti D."/>
        </authorList>
    </citation>
    <scope>NUCLEOTIDE SEQUENCE [LARGE SCALE GENOMIC DNA]</scope>
    <source>
        <strain evidence="2">YL45</strain>
    </source>
</reference>
<name>A0A227KQ29_9BURK</name>
<dbReference type="RefSeq" id="WP_066591946.1">
    <property type="nucleotide sequence ID" value="NZ_CAJTBZ010000028.1"/>
</dbReference>
<dbReference type="AlphaFoldDB" id="A0A227KQ29"/>
<protein>
    <submittedName>
        <fullName evidence="1">Uncharacterized protein</fullName>
    </submittedName>
</protein>
<accession>A0A227KQ29</accession>
<dbReference type="Proteomes" id="UP000214610">
    <property type="component" value="Unassembled WGS sequence"/>
</dbReference>
<dbReference type="EMBL" id="NHMP01000002">
    <property type="protein sequence ID" value="OXE50354.1"/>
    <property type="molecule type" value="Genomic_DNA"/>
</dbReference>
<evidence type="ECO:0000313" key="2">
    <source>
        <dbReference type="Proteomes" id="UP000214610"/>
    </source>
</evidence>
<gene>
    <name evidence="1" type="ORF">ADH67_05060</name>
</gene>
<evidence type="ECO:0000313" key="1">
    <source>
        <dbReference type="EMBL" id="OXE50354.1"/>
    </source>
</evidence>
<dbReference type="GeneID" id="78363639"/>
<organism evidence="1 2">
    <name type="scientific">Turicimonas muris</name>
    <dbReference type="NCBI Taxonomy" id="1796652"/>
    <lineage>
        <taxon>Bacteria</taxon>
        <taxon>Pseudomonadati</taxon>
        <taxon>Pseudomonadota</taxon>
        <taxon>Betaproteobacteria</taxon>
        <taxon>Burkholderiales</taxon>
        <taxon>Sutterellaceae</taxon>
        <taxon>Turicimonas</taxon>
    </lineage>
</organism>
<sequence>MTTQQEISAVQRVYDHFSKSRYKSFLKASDFYVPFFFGKKKRMAEFSKEYAPFAAACFTETLRNQTAKDSGEPNEELISAFVNKYVPEALKPAYDEYWTLICTEVDKNPEDARQIVSGLSTLFMYKLFGPNAEQPDPDILNSHRHQVAMDFQVGSLMFEFTHGIKVVLEKEKKKK</sequence>
<comment type="caution">
    <text evidence="1">The sequence shown here is derived from an EMBL/GenBank/DDBJ whole genome shotgun (WGS) entry which is preliminary data.</text>
</comment>